<dbReference type="OrthoDB" id="10263032at2759"/>
<dbReference type="AlphaFoldDB" id="A0A3M7RK71"/>
<name>A0A3M7RK71_BRAPC</name>
<dbReference type="Gene3D" id="1.25.40.1040">
    <property type="match status" value="1"/>
</dbReference>
<evidence type="ECO:0000313" key="6">
    <source>
        <dbReference type="Proteomes" id="UP000276133"/>
    </source>
</evidence>
<feature type="compositionally biased region" description="Basic and acidic residues" evidence="4">
    <location>
        <begin position="603"/>
        <end position="627"/>
    </location>
</feature>
<evidence type="ECO:0000256" key="4">
    <source>
        <dbReference type="SAM" id="MobiDB-lite"/>
    </source>
</evidence>
<dbReference type="Pfam" id="PF07719">
    <property type="entry name" value="TPR_2"/>
    <property type="match status" value="1"/>
</dbReference>
<keyword evidence="1" id="KW-0677">Repeat</keyword>
<gene>
    <name evidence="5" type="ORF">BpHYR1_043768</name>
</gene>
<comment type="caution">
    <text evidence="5">The sequence shown here is derived from an EMBL/GenBank/DDBJ whole genome shotgun (WGS) entry which is preliminary data.</text>
</comment>
<evidence type="ECO:0000256" key="1">
    <source>
        <dbReference type="ARBA" id="ARBA00022737"/>
    </source>
</evidence>
<dbReference type="InterPro" id="IPR019734">
    <property type="entry name" value="TPR_rpt"/>
</dbReference>
<dbReference type="GO" id="GO:0031415">
    <property type="term" value="C:NatA complex"/>
    <property type="evidence" value="ECO:0007669"/>
    <property type="project" value="TreeGrafter"/>
</dbReference>
<dbReference type="InterPro" id="IPR011990">
    <property type="entry name" value="TPR-like_helical_dom_sf"/>
</dbReference>
<evidence type="ECO:0000313" key="5">
    <source>
        <dbReference type="EMBL" id="RNA23874.1"/>
    </source>
</evidence>
<dbReference type="Proteomes" id="UP000276133">
    <property type="component" value="Unassembled WGS sequence"/>
</dbReference>
<proteinExistence type="predicted"/>
<dbReference type="InterPro" id="IPR013105">
    <property type="entry name" value="TPR_2"/>
</dbReference>
<dbReference type="GO" id="GO:0016740">
    <property type="term" value="F:transferase activity"/>
    <property type="evidence" value="ECO:0007669"/>
    <property type="project" value="UniProtKB-KW"/>
</dbReference>
<dbReference type="EMBL" id="REGN01003201">
    <property type="protein sequence ID" value="RNA23874.1"/>
    <property type="molecule type" value="Genomic_DNA"/>
</dbReference>
<dbReference type="PIRSF" id="PIRSF000422">
    <property type="entry name" value="N-terminal-AcTrfase-A_aux_su"/>
    <property type="match status" value="1"/>
</dbReference>
<dbReference type="STRING" id="10195.A0A3M7RK71"/>
<dbReference type="FunFam" id="1.25.40.1040:FF:000003">
    <property type="entry name" value="N-terminal acetyltransferase A, auxiliary subunit"/>
    <property type="match status" value="1"/>
</dbReference>
<feature type="repeat" description="TPR" evidence="3">
    <location>
        <begin position="79"/>
        <end position="112"/>
    </location>
</feature>
<dbReference type="PROSITE" id="PS50005">
    <property type="entry name" value="TPR"/>
    <property type="match status" value="1"/>
</dbReference>
<keyword evidence="2 3" id="KW-0802">TPR repeat</keyword>
<evidence type="ECO:0000256" key="2">
    <source>
        <dbReference type="ARBA" id="ARBA00022803"/>
    </source>
</evidence>
<dbReference type="InterPro" id="IPR021183">
    <property type="entry name" value="NatA_aux_su"/>
</dbReference>
<keyword evidence="5" id="KW-0808">Transferase</keyword>
<reference evidence="5 6" key="1">
    <citation type="journal article" date="2018" name="Sci. Rep.">
        <title>Genomic signatures of local adaptation to the degree of environmental predictability in rotifers.</title>
        <authorList>
            <person name="Franch-Gras L."/>
            <person name="Hahn C."/>
            <person name="Garcia-Roger E.M."/>
            <person name="Carmona M.J."/>
            <person name="Serra M."/>
            <person name="Gomez A."/>
        </authorList>
    </citation>
    <scope>NUCLEOTIDE SEQUENCE [LARGE SCALE GENOMIC DNA]</scope>
    <source>
        <strain evidence="5">HYR1</strain>
    </source>
</reference>
<organism evidence="5 6">
    <name type="scientific">Brachionus plicatilis</name>
    <name type="common">Marine rotifer</name>
    <name type="synonym">Brachionus muelleri</name>
    <dbReference type="NCBI Taxonomy" id="10195"/>
    <lineage>
        <taxon>Eukaryota</taxon>
        <taxon>Metazoa</taxon>
        <taxon>Spiralia</taxon>
        <taxon>Gnathifera</taxon>
        <taxon>Rotifera</taxon>
        <taxon>Eurotatoria</taxon>
        <taxon>Monogononta</taxon>
        <taxon>Pseudotrocha</taxon>
        <taxon>Ploima</taxon>
        <taxon>Brachionidae</taxon>
        <taxon>Brachionus</taxon>
    </lineage>
</organism>
<dbReference type="Pfam" id="PF12569">
    <property type="entry name" value="NatA_aux_su"/>
    <property type="match status" value="1"/>
</dbReference>
<dbReference type="PANTHER" id="PTHR22767">
    <property type="entry name" value="N-TERMINAL ACETYLTRANSFERASE-RELATED"/>
    <property type="match status" value="1"/>
</dbReference>
<dbReference type="Gene3D" id="1.25.40.1010">
    <property type="match status" value="1"/>
</dbReference>
<dbReference type="SUPFAM" id="SSF48452">
    <property type="entry name" value="TPR-like"/>
    <property type="match status" value="3"/>
</dbReference>
<keyword evidence="6" id="KW-1185">Reference proteome</keyword>
<protein>
    <submittedName>
        <fullName evidence="5">N-alpha-acetyltransferase auxiliary subunit</fullName>
    </submittedName>
</protein>
<accession>A0A3M7RK71</accession>
<sequence length="881" mass="103675">MPSSNPLPSHEANLFKKILKCYEQKQYRKALQHVKEILKKFPDHGETLSMKGLILNYTNKKSEAFECAQRGLKNDVKSHVCWHVYGLLQRSDRKYDEAIKCYRNALKLDPANLQILRDLSLLQIQIRDLEGFRDTRYQLLQLRPTQRVSWIGYAMSYHLLKDHSIANNILEEFNKTQPKTIDFEMSELLLYQNKIYQEAKLFEKSIKHLDDNKNFILDKLCLLEKKAFALTNLNKNEEAAKIYEQLIERNPDNLIYYQNLEASLNLNSIDEKLNFYAKLSEKYPRSDIPRKTPLLFLSDSKQFSSYVEEYLKRSFRKGITPLFKEIKCLYSEETKWKIIESLVVGYATCLETDNKFSNDSSQEEPPTCLLWVYYFLAQHFDYLKQYAKALVFINKAINHTPTLVELYIVKGKIYKHCGKVYDAVVCLDEAQSLDTADRFVNYKCSKYMLRASMIKEAEEIAAKFTRETSHPAEYLKEMQCMWYEIEAANAYRRIGKFGDALKKCHQVERHFQEFIEDQFDFHSYCMRKMTLSSYVDMLRLEDRIKSHPFFYKASKIAIEIYLRLNDNPLKEMGAELDTNTENLSPAELKKLKNKQKKQQLKAQNEKEKQQQLEQKRKELNKQKNKEDSDLEQPIEEELLPEKLERPENPLEECNRFLKPIEEFAAQYPETHYLAFQVYYRKNKPLLMMKALKKIKKNSNTVDYLAKFHYCACKFLLKYEKEKCSYNTDVLGVIQNELKHLELFGQSVEKLNENFLSVNQNNFESLIVGSKILYDLNPNENQQKALDLFKNISKENLSINLITAIDAFRSVAENHYFGKCSKEEVENIRTKLKEFFTEATIFKTPEEQANDLINCVQGLSINSFVSSVNNDITDQMTSVNIR</sequence>
<dbReference type="SMART" id="SM00028">
    <property type="entry name" value="TPR"/>
    <property type="match status" value="7"/>
</dbReference>
<dbReference type="PANTHER" id="PTHR22767:SF2">
    <property type="entry name" value="N(ALPHA)-ACETYLTRANSFERASE 15_16, ISOFORM A"/>
    <property type="match status" value="1"/>
</dbReference>
<evidence type="ECO:0000256" key="3">
    <source>
        <dbReference type="PROSITE-ProRule" id="PRU00339"/>
    </source>
</evidence>
<feature type="region of interest" description="Disordered" evidence="4">
    <location>
        <begin position="591"/>
        <end position="644"/>
    </location>
</feature>
<feature type="compositionally biased region" description="Acidic residues" evidence="4">
    <location>
        <begin position="628"/>
        <end position="638"/>
    </location>
</feature>